<sequence>MSYISGLNGAECTYIEELLDEQVGAPAHRLCSDCRVDVKGMSNVKHASSVQDLLYMILNFSCPVHFAQR</sequence>
<protein>
    <submittedName>
        <fullName evidence="1">Uncharacterized protein</fullName>
    </submittedName>
</protein>
<accession>A0A0P1AP64</accession>
<keyword evidence="2" id="KW-1185">Reference proteome</keyword>
<organism evidence="1 2">
    <name type="scientific">Plasmopara halstedii</name>
    <name type="common">Downy mildew of sunflower</name>
    <dbReference type="NCBI Taxonomy" id="4781"/>
    <lineage>
        <taxon>Eukaryota</taxon>
        <taxon>Sar</taxon>
        <taxon>Stramenopiles</taxon>
        <taxon>Oomycota</taxon>
        <taxon>Peronosporomycetes</taxon>
        <taxon>Peronosporales</taxon>
        <taxon>Peronosporaceae</taxon>
        <taxon>Plasmopara</taxon>
    </lineage>
</organism>
<name>A0A0P1AP64_PLAHL</name>
<proteinExistence type="predicted"/>
<dbReference type="GeneID" id="36409721"/>
<dbReference type="Proteomes" id="UP000054928">
    <property type="component" value="Unassembled WGS sequence"/>
</dbReference>
<dbReference type="AlphaFoldDB" id="A0A0P1AP64"/>
<dbReference type="RefSeq" id="XP_024579334.1">
    <property type="nucleotide sequence ID" value="XM_024728903.2"/>
</dbReference>
<evidence type="ECO:0000313" key="2">
    <source>
        <dbReference type="Proteomes" id="UP000054928"/>
    </source>
</evidence>
<reference evidence="2" key="1">
    <citation type="submission" date="2014-09" db="EMBL/GenBank/DDBJ databases">
        <authorList>
            <person name="Sharma Rahul"/>
            <person name="Thines Marco"/>
        </authorList>
    </citation>
    <scope>NUCLEOTIDE SEQUENCE [LARGE SCALE GENOMIC DNA]</scope>
</reference>
<dbReference type="EMBL" id="CCYD01000653">
    <property type="protein sequence ID" value="CEG42965.1"/>
    <property type="molecule type" value="Genomic_DNA"/>
</dbReference>
<evidence type="ECO:0000313" key="1">
    <source>
        <dbReference type="EMBL" id="CEG42965.1"/>
    </source>
</evidence>